<proteinExistence type="predicted"/>
<dbReference type="OrthoDB" id="3255541at2759"/>
<protein>
    <submittedName>
        <fullName evidence="1">Uncharacterized protein</fullName>
    </submittedName>
</protein>
<gene>
    <name evidence="1" type="ORF">DAEQUDRAFT_147507</name>
</gene>
<accession>A0A165KN13</accession>
<sequence>MSGINRIKRSCLDNPALHFHVHPAPRETAVMHRALCISEILHEILLYASQQCIRDVTSHICAWHAFGDELSHCSTSCAYDIEMQRKRPTPRHTSLLAAALSCKTFSGVALDLLWRVLDSPEPLRHLLKCYDISVSVYLWVPCIVLSALAGCGGECAQDVHSLSGIRQSCQGHTLRPRPIRLQLQG</sequence>
<dbReference type="Proteomes" id="UP000076727">
    <property type="component" value="Unassembled WGS sequence"/>
</dbReference>
<dbReference type="STRING" id="1314783.A0A165KN13"/>
<evidence type="ECO:0000313" key="2">
    <source>
        <dbReference type="Proteomes" id="UP000076727"/>
    </source>
</evidence>
<organism evidence="1 2">
    <name type="scientific">Daedalea quercina L-15889</name>
    <dbReference type="NCBI Taxonomy" id="1314783"/>
    <lineage>
        <taxon>Eukaryota</taxon>
        <taxon>Fungi</taxon>
        <taxon>Dikarya</taxon>
        <taxon>Basidiomycota</taxon>
        <taxon>Agaricomycotina</taxon>
        <taxon>Agaricomycetes</taxon>
        <taxon>Polyporales</taxon>
        <taxon>Fomitopsis</taxon>
    </lineage>
</organism>
<keyword evidence="2" id="KW-1185">Reference proteome</keyword>
<dbReference type="AlphaFoldDB" id="A0A165KN13"/>
<name>A0A165KN13_9APHY</name>
<reference evidence="1 2" key="1">
    <citation type="journal article" date="2016" name="Mol. Biol. Evol.">
        <title>Comparative Genomics of Early-Diverging Mushroom-Forming Fungi Provides Insights into the Origins of Lignocellulose Decay Capabilities.</title>
        <authorList>
            <person name="Nagy L.G."/>
            <person name="Riley R."/>
            <person name="Tritt A."/>
            <person name="Adam C."/>
            <person name="Daum C."/>
            <person name="Floudas D."/>
            <person name="Sun H."/>
            <person name="Yadav J.S."/>
            <person name="Pangilinan J."/>
            <person name="Larsson K.H."/>
            <person name="Matsuura K."/>
            <person name="Barry K."/>
            <person name="Labutti K."/>
            <person name="Kuo R."/>
            <person name="Ohm R.A."/>
            <person name="Bhattacharya S.S."/>
            <person name="Shirouzu T."/>
            <person name="Yoshinaga Y."/>
            <person name="Martin F.M."/>
            <person name="Grigoriev I.V."/>
            <person name="Hibbett D.S."/>
        </authorList>
    </citation>
    <scope>NUCLEOTIDE SEQUENCE [LARGE SCALE GENOMIC DNA]</scope>
    <source>
        <strain evidence="1 2">L-15889</strain>
    </source>
</reference>
<evidence type="ECO:0000313" key="1">
    <source>
        <dbReference type="EMBL" id="KZT63345.1"/>
    </source>
</evidence>
<dbReference type="EMBL" id="KV429194">
    <property type="protein sequence ID" value="KZT63345.1"/>
    <property type="molecule type" value="Genomic_DNA"/>
</dbReference>